<evidence type="ECO:0000313" key="2">
    <source>
        <dbReference type="EMBL" id="KAF2683238.1"/>
    </source>
</evidence>
<protein>
    <submittedName>
        <fullName evidence="2">Uncharacterized protein</fullName>
    </submittedName>
</protein>
<evidence type="ECO:0000256" key="1">
    <source>
        <dbReference type="SAM" id="SignalP"/>
    </source>
</evidence>
<name>A0A6G1IYN5_9PLEO</name>
<organism evidence="2 3">
    <name type="scientific">Lentithecium fluviatile CBS 122367</name>
    <dbReference type="NCBI Taxonomy" id="1168545"/>
    <lineage>
        <taxon>Eukaryota</taxon>
        <taxon>Fungi</taxon>
        <taxon>Dikarya</taxon>
        <taxon>Ascomycota</taxon>
        <taxon>Pezizomycotina</taxon>
        <taxon>Dothideomycetes</taxon>
        <taxon>Pleosporomycetidae</taxon>
        <taxon>Pleosporales</taxon>
        <taxon>Massarineae</taxon>
        <taxon>Lentitheciaceae</taxon>
        <taxon>Lentithecium</taxon>
    </lineage>
</organism>
<feature type="chain" id="PRO_5026314281" evidence="1">
    <location>
        <begin position="19"/>
        <end position="169"/>
    </location>
</feature>
<sequence>MLRTTFIGLALRLPLRRALPLAFGIRPSAGIPVRSVAYRFSPEAARGISQEAAPDTGCRWTNADLEFADAYKELKVEPSDYHLIIIHCCAKSAIYNLDIAYRKDSIPPEIHIGAVECTGSYAEININCKTEPLDMYIKTRLKGLPNRPLGWVRKLVVEIAECCALGKIS</sequence>
<evidence type="ECO:0000313" key="3">
    <source>
        <dbReference type="Proteomes" id="UP000799291"/>
    </source>
</evidence>
<accession>A0A6G1IYN5</accession>
<dbReference type="Proteomes" id="UP000799291">
    <property type="component" value="Unassembled WGS sequence"/>
</dbReference>
<feature type="signal peptide" evidence="1">
    <location>
        <begin position="1"/>
        <end position="18"/>
    </location>
</feature>
<gene>
    <name evidence="2" type="ORF">K458DRAFT_389842</name>
</gene>
<proteinExistence type="predicted"/>
<dbReference type="AlphaFoldDB" id="A0A6G1IYN5"/>
<keyword evidence="3" id="KW-1185">Reference proteome</keyword>
<keyword evidence="1" id="KW-0732">Signal</keyword>
<dbReference type="EMBL" id="MU005584">
    <property type="protein sequence ID" value="KAF2683238.1"/>
    <property type="molecule type" value="Genomic_DNA"/>
</dbReference>
<reference evidence="2" key="1">
    <citation type="journal article" date="2020" name="Stud. Mycol.">
        <title>101 Dothideomycetes genomes: a test case for predicting lifestyles and emergence of pathogens.</title>
        <authorList>
            <person name="Haridas S."/>
            <person name="Albert R."/>
            <person name="Binder M."/>
            <person name="Bloem J."/>
            <person name="Labutti K."/>
            <person name="Salamov A."/>
            <person name="Andreopoulos B."/>
            <person name="Baker S."/>
            <person name="Barry K."/>
            <person name="Bills G."/>
            <person name="Bluhm B."/>
            <person name="Cannon C."/>
            <person name="Castanera R."/>
            <person name="Culley D."/>
            <person name="Daum C."/>
            <person name="Ezra D."/>
            <person name="Gonzalez J."/>
            <person name="Henrissat B."/>
            <person name="Kuo A."/>
            <person name="Liang C."/>
            <person name="Lipzen A."/>
            <person name="Lutzoni F."/>
            <person name="Magnuson J."/>
            <person name="Mondo S."/>
            <person name="Nolan M."/>
            <person name="Ohm R."/>
            <person name="Pangilinan J."/>
            <person name="Park H.-J."/>
            <person name="Ramirez L."/>
            <person name="Alfaro M."/>
            <person name="Sun H."/>
            <person name="Tritt A."/>
            <person name="Yoshinaga Y."/>
            <person name="Zwiers L.-H."/>
            <person name="Turgeon B."/>
            <person name="Goodwin S."/>
            <person name="Spatafora J."/>
            <person name="Crous P."/>
            <person name="Grigoriev I."/>
        </authorList>
    </citation>
    <scope>NUCLEOTIDE SEQUENCE</scope>
    <source>
        <strain evidence="2">CBS 122367</strain>
    </source>
</reference>